<dbReference type="STRING" id="283909.R7TDR9"/>
<reference evidence="6" key="1">
    <citation type="submission" date="2012-12" db="EMBL/GenBank/DDBJ databases">
        <authorList>
            <person name="Hellsten U."/>
            <person name="Grimwood J."/>
            <person name="Chapman J.A."/>
            <person name="Shapiro H."/>
            <person name="Aerts A."/>
            <person name="Otillar R.P."/>
            <person name="Terry A.Y."/>
            <person name="Boore J.L."/>
            <person name="Simakov O."/>
            <person name="Marletaz F."/>
            <person name="Cho S.-J."/>
            <person name="Edsinger-Gonzales E."/>
            <person name="Havlak P."/>
            <person name="Kuo D.-H."/>
            <person name="Larsson T."/>
            <person name="Lv J."/>
            <person name="Arendt D."/>
            <person name="Savage R."/>
            <person name="Osoegawa K."/>
            <person name="de Jong P."/>
            <person name="Lindberg D.R."/>
            <person name="Seaver E.C."/>
            <person name="Weisblat D.A."/>
            <person name="Putnam N.H."/>
            <person name="Grigoriev I.V."/>
            <person name="Rokhsar D.S."/>
        </authorList>
    </citation>
    <scope>NUCLEOTIDE SEQUENCE</scope>
    <source>
        <strain evidence="6">I ESC-2004</strain>
    </source>
</reference>
<dbReference type="OMA" id="MDDGWET"/>
<organism evidence="4">
    <name type="scientific">Capitella teleta</name>
    <name type="common">Polychaete worm</name>
    <dbReference type="NCBI Taxonomy" id="283909"/>
    <lineage>
        <taxon>Eukaryota</taxon>
        <taxon>Metazoa</taxon>
        <taxon>Spiralia</taxon>
        <taxon>Lophotrochozoa</taxon>
        <taxon>Annelida</taxon>
        <taxon>Polychaeta</taxon>
        <taxon>Sedentaria</taxon>
        <taxon>Scolecida</taxon>
        <taxon>Capitellidae</taxon>
        <taxon>Capitella</taxon>
    </lineage>
</organism>
<dbReference type="HOGENOM" id="CLU_038797_1_2_1"/>
<dbReference type="Proteomes" id="UP000014760">
    <property type="component" value="Unassembled WGS sequence"/>
</dbReference>
<evidence type="ECO:0000313" key="5">
    <source>
        <dbReference type="EnsemblMetazoa" id="CapteP219028"/>
    </source>
</evidence>
<name>R7TDR9_CAPTE</name>
<dbReference type="Pfam" id="PF03561">
    <property type="entry name" value="Allantoicase"/>
    <property type="match status" value="2"/>
</dbReference>
<dbReference type="EMBL" id="KB310391">
    <property type="protein sequence ID" value="ELT91657.1"/>
    <property type="molecule type" value="Genomic_DNA"/>
</dbReference>
<dbReference type="InterPro" id="IPR015908">
    <property type="entry name" value="Allantoicase_dom"/>
</dbReference>
<dbReference type="GO" id="GO:0004037">
    <property type="term" value="F:allantoicase activity"/>
    <property type="evidence" value="ECO:0007669"/>
    <property type="project" value="InterPro"/>
</dbReference>
<dbReference type="PANTHER" id="PTHR12045">
    <property type="entry name" value="ALLANTOICASE"/>
    <property type="match status" value="1"/>
</dbReference>
<dbReference type="FunFam" id="2.60.120.260:FF:000077">
    <property type="entry name" value="Probable allantoicase"/>
    <property type="match status" value="1"/>
</dbReference>
<dbReference type="InterPro" id="IPR005164">
    <property type="entry name" value="Allantoicase"/>
</dbReference>
<protein>
    <recommendedName>
        <fullName evidence="2">Allantoate amidinohydrolase</fullName>
    </recommendedName>
</protein>
<dbReference type="Gene3D" id="2.60.120.260">
    <property type="entry name" value="Galactose-binding domain-like"/>
    <property type="match status" value="2"/>
</dbReference>
<evidence type="ECO:0000256" key="1">
    <source>
        <dbReference type="ARBA" id="ARBA00009242"/>
    </source>
</evidence>
<reference evidence="5" key="3">
    <citation type="submission" date="2015-06" db="UniProtKB">
        <authorList>
            <consortium name="EnsemblMetazoa"/>
        </authorList>
    </citation>
    <scope>IDENTIFICATION</scope>
</reference>
<dbReference type="EnsemblMetazoa" id="CapteT219028">
    <property type="protein sequence ID" value="CapteP219028"/>
    <property type="gene ID" value="CapteG219028"/>
</dbReference>
<evidence type="ECO:0000256" key="2">
    <source>
        <dbReference type="ARBA" id="ARBA00031078"/>
    </source>
</evidence>
<dbReference type="HAMAP" id="MF_00813">
    <property type="entry name" value="Allantoicase"/>
    <property type="match status" value="1"/>
</dbReference>
<gene>
    <name evidence="4" type="ORF">CAPTEDRAFT_219028</name>
</gene>
<feature type="domain" description="Allantoicase" evidence="3">
    <location>
        <begin position="28"/>
        <end position="199"/>
    </location>
</feature>
<sequence>MADEPISETQRDIPKFTELNDLVSEKIGGKVIFATDDWFATAENLLKVSETSFDPDAFTEYGKEMDGWETRRKRIPGHDWCIIQMGTPGIIHGVDIDTSFFTGNYTPAASLQVACIDKDLPKREGDRMGTAASADDFKAVEGLESAKWQEVVSFSKLQPGYKSSCHNYFPVTNRQKWTHLRLNMFPDGGIARLRVYGQAAPDWTKIQISQLIDLAAMLNGTFCVGYSNAHFGHPRNMIGPGRSSIMKDGWETARRLDRPAVLTVDENNVLQVPGSESAVFKMGCPGRITKIELDTAHFKGNYADSCYIEGCSVDGSPTEADWKMLLPKVKLSAHKQHYYCDEVSDIGVINHFRVTMAPDGGISRVRMLGEPDLK</sequence>
<proteinExistence type="inferred from homology"/>
<dbReference type="InterPro" id="IPR008979">
    <property type="entry name" value="Galactose-bd-like_sf"/>
</dbReference>
<dbReference type="NCBIfam" id="TIGR02961">
    <property type="entry name" value="allantoicase"/>
    <property type="match status" value="1"/>
</dbReference>
<feature type="domain" description="Allantoicase" evidence="3">
    <location>
        <begin position="221"/>
        <end position="371"/>
    </location>
</feature>
<keyword evidence="6" id="KW-1185">Reference proteome</keyword>
<evidence type="ECO:0000313" key="4">
    <source>
        <dbReference type="EMBL" id="ELT91657.1"/>
    </source>
</evidence>
<dbReference type="OrthoDB" id="10266039at2759"/>
<reference evidence="4 6" key="2">
    <citation type="journal article" date="2013" name="Nature">
        <title>Insights into bilaterian evolution from three spiralian genomes.</title>
        <authorList>
            <person name="Simakov O."/>
            <person name="Marletaz F."/>
            <person name="Cho S.J."/>
            <person name="Edsinger-Gonzales E."/>
            <person name="Havlak P."/>
            <person name="Hellsten U."/>
            <person name="Kuo D.H."/>
            <person name="Larsson T."/>
            <person name="Lv J."/>
            <person name="Arendt D."/>
            <person name="Savage R."/>
            <person name="Osoegawa K."/>
            <person name="de Jong P."/>
            <person name="Grimwood J."/>
            <person name="Chapman J.A."/>
            <person name="Shapiro H."/>
            <person name="Aerts A."/>
            <person name="Otillar R.P."/>
            <person name="Terry A.Y."/>
            <person name="Boore J.L."/>
            <person name="Grigoriev I.V."/>
            <person name="Lindberg D.R."/>
            <person name="Seaver E.C."/>
            <person name="Weisblat D.A."/>
            <person name="Putnam N.H."/>
            <person name="Rokhsar D.S."/>
        </authorList>
    </citation>
    <scope>NUCLEOTIDE SEQUENCE</scope>
    <source>
        <strain evidence="4 6">I ESC-2004</strain>
    </source>
</reference>
<dbReference type="PIRSF" id="PIRSF016516">
    <property type="entry name" value="Allantoicase"/>
    <property type="match status" value="1"/>
</dbReference>
<accession>R7TDR9</accession>
<evidence type="ECO:0000313" key="6">
    <source>
        <dbReference type="Proteomes" id="UP000014760"/>
    </source>
</evidence>
<evidence type="ECO:0000259" key="3">
    <source>
        <dbReference type="Pfam" id="PF03561"/>
    </source>
</evidence>
<dbReference type="PANTHER" id="PTHR12045:SF3">
    <property type="entry name" value="INACTIVE ALLANTOICASE-RELATED"/>
    <property type="match status" value="1"/>
</dbReference>
<dbReference type="AlphaFoldDB" id="R7TDR9"/>
<comment type="similarity">
    <text evidence="1">Belongs to the allantoicase family.</text>
</comment>
<dbReference type="SUPFAM" id="SSF49785">
    <property type="entry name" value="Galactose-binding domain-like"/>
    <property type="match status" value="2"/>
</dbReference>
<dbReference type="EMBL" id="AMQN01002899">
    <property type="status" value="NOT_ANNOTATED_CDS"/>
    <property type="molecule type" value="Genomic_DNA"/>
</dbReference>
<dbReference type="GO" id="GO:0000256">
    <property type="term" value="P:allantoin catabolic process"/>
    <property type="evidence" value="ECO:0007669"/>
    <property type="project" value="InterPro"/>
</dbReference>